<dbReference type="KEGG" id="vcn:VOLCADRAFT_104162"/>
<feature type="region of interest" description="Disordered" evidence="1">
    <location>
        <begin position="317"/>
        <end position="416"/>
    </location>
</feature>
<feature type="compositionally biased region" description="Low complexity" evidence="1">
    <location>
        <begin position="1203"/>
        <end position="1212"/>
    </location>
</feature>
<dbReference type="RefSeq" id="XP_002948993.1">
    <property type="nucleotide sequence ID" value="XM_002948947.1"/>
</dbReference>
<feature type="compositionally biased region" description="Basic and acidic residues" evidence="1">
    <location>
        <begin position="1253"/>
        <end position="1265"/>
    </location>
</feature>
<accession>D8TRN8</accession>
<feature type="compositionally biased region" description="Low complexity" evidence="1">
    <location>
        <begin position="879"/>
        <end position="893"/>
    </location>
</feature>
<keyword evidence="3" id="KW-1185">Reference proteome</keyword>
<feature type="compositionally biased region" description="Basic and acidic residues" evidence="1">
    <location>
        <begin position="1172"/>
        <end position="1182"/>
    </location>
</feature>
<feature type="compositionally biased region" description="Polar residues" evidence="1">
    <location>
        <begin position="850"/>
        <end position="878"/>
    </location>
</feature>
<feature type="region of interest" description="Disordered" evidence="1">
    <location>
        <begin position="1381"/>
        <end position="1422"/>
    </location>
</feature>
<feature type="compositionally biased region" description="Pro residues" evidence="1">
    <location>
        <begin position="1290"/>
        <end position="1301"/>
    </location>
</feature>
<proteinExistence type="predicted"/>
<gene>
    <name evidence="2" type="ORF">VOLCADRAFT_104162</name>
</gene>
<feature type="region of interest" description="Disordered" evidence="1">
    <location>
        <begin position="223"/>
        <end position="252"/>
    </location>
</feature>
<feature type="compositionally biased region" description="Low complexity" evidence="1">
    <location>
        <begin position="338"/>
        <end position="351"/>
    </location>
</feature>
<dbReference type="Proteomes" id="UP000001058">
    <property type="component" value="Unassembled WGS sequence"/>
</dbReference>
<reference evidence="2 3" key="1">
    <citation type="journal article" date="2010" name="Science">
        <title>Genomic analysis of organismal complexity in the multicellular green alga Volvox carteri.</title>
        <authorList>
            <person name="Prochnik S.E."/>
            <person name="Umen J."/>
            <person name="Nedelcu A.M."/>
            <person name="Hallmann A."/>
            <person name="Miller S.M."/>
            <person name="Nishii I."/>
            <person name="Ferris P."/>
            <person name="Kuo A."/>
            <person name="Mitros T."/>
            <person name="Fritz-Laylin L.K."/>
            <person name="Hellsten U."/>
            <person name="Chapman J."/>
            <person name="Simakov O."/>
            <person name="Rensing S.A."/>
            <person name="Terry A."/>
            <person name="Pangilinan J."/>
            <person name="Kapitonov V."/>
            <person name="Jurka J."/>
            <person name="Salamov A."/>
            <person name="Shapiro H."/>
            <person name="Schmutz J."/>
            <person name="Grimwood J."/>
            <person name="Lindquist E."/>
            <person name="Lucas S."/>
            <person name="Grigoriev I.V."/>
            <person name="Schmitt R."/>
            <person name="Kirk D."/>
            <person name="Rokhsar D.S."/>
        </authorList>
    </citation>
    <scope>NUCLEOTIDE SEQUENCE [LARGE SCALE GENOMIC DNA]</scope>
    <source>
        <strain evidence="3">f. Nagariensis / Eve</strain>
    </source>
</reference>
<protein>
    <submittedName>
        <fullName evidence="2">Uncharacterized protein</fullName>
    </submittedName>
</protein>
<feature type="compositionally biased region" description="Polar residues" evidence="1">
    <location>
        <begin position="502"/>
        <end position="514"/>
    </location>
</feature>
<evidence type="ECO:0000256" key="1">
    <source>
        <dbReference type="SAM" id="MobiDB-lite"/>
    </source>
</evidence>
<dbReference type="EMBL" id="GL378333">
    <property type="protein sequence ID" value="EFJ49928.1"/>
    <property type="molecule type" value="Genomic_DNA"/>
</dbReference>
<feature type="compositionally biased region" description="Low complexity" evidence="1">
    <location>
        <begin position="390"/>
        <end position="403"/>
    </location>
</feature>
<feature type="region of interest" description="Disordered" evidence="1">
    <location>
        <begin position="1283"/>
        <end position="1347"/>
    </location>
</feature>
<feature type="compositionally biased region" description="Gly residues" evidence="1">
    <location>
        <begin position="521"/>
        <end position="539"/>
    </location>
</feature>
<dbReference type="OrthoDB" id="543216at2759"/>
<sequence>MESFDIFRNQAAALLPAARGLKDPRMPAVSPLLERHLVSRHTSAYLGVVTAVLHQVSSPAATGAPRDTQRRPGTVPRDVYHHSAILPPKRHHLSGMATSESAATGTDGMYGMYSNSSTDASRVATSVRVTVDEKVFGSAGGGGFGGFLEGYDSLGGPFMYAPFGGSGGSGGLPSLGGSGEYYVPYLDRSYGSHAPLACTVDALARRAEAHKALTRQRLLQQQMEQQMAAGGRRRQQSQRQQQEEQQPQEQKKAQIVLYQPGQNEPYQLRLEGGVQPVALGLAWDTSPGVVAAAAAAAATTAAAIAARAEGLSAAASPLLRDPSASPSLRDIPLSEAGRTSSAPRGATAAASGAGGGGATATAAAASSSPASPLRRRLGGNATEMGQQQTGSGRASPAGAPGSPRKLRPPRTPQSAAEAAAVAAAAEDLARSHLPPAVRRGYNGQLAAQTVKDWETIAEPNRRMMQEIENVTNLVKGRPSRRSSMLVASANGGTAASGGGGRQLSTPSNAPGSASTKRRGGQDGVGADGSGGGGEAGGASAGAPYGKHTSARSRRRYIRYSTDVFPELGLPPASSLSRRTPATANGPFGTAGAAAATAVAGAVPAKTAATAAANGGWGPWEMSPSASAEPVDPYSLDLQPPRGLVDEFTQGEEYGDVEYGTSSHAAKGPRYVLAAAARVPVPIHLHPLPTPPAAVAAVVASGGTAGAAAAALPQWVDPLVAAASGGAAVGEPDSPVLGFQSSASVVPGLLLPSMASGSQSSPYSSRTPSRTTSIMTGALSARGVGLQGCPSGPPLGSPSASLILDEQSGSWSAGGSAGGGGLTSRSASIIRRHAQHHQSGKQLLAAAPGTSGASVDEQLTGSTVTANPSLRSFEDSQSTSPPSSRRGGGDADSATMAVASAAVGRGSPTLEPSLLPLAHGASASTAALQMESSATSQTEAEEAGTAPSLDAGGPFRGLDLDLGPPASRRVAAGEIQRGPVDPRSIALESRVSPLDSHFQAATEEGEGGQGGEEDGEGIYAVAAADLDEGDQEEEEAEEEGAGWSFRDNRLAAVGSASGGMVPAATAAEPSGGSTDSPDWEAGPTPRLMSRISGVVPPLQYSRSSSVTSEAVSASLGGSVTPRSGGSAAAAATGGRISTTVARPGSPLSSEASASAAAAAAGSPPPQQQQRGLRSRDSFTRADVDADAAADISAYPSEDTSPRRAASVAAAAAAPQGPVLTHGTGYRVVTSVAAAVVSEDPREAARQAAQRELEAQLERSSAPEHTAKLKAASRASKALLRAGPQHHNLLPPTLPPLSLPPPGSSGSFGSGGSPPTTGYSIVQPRGSSRLGMPPLEEPQGGGGISVLDATVPGPAEMEAMESAARAALGAPAAAMLQPAQSRFAGQALSSQTGAAPQRRPTLQHLGPQDKDRPHPSTPLGPGSYLHIQATIEPGRTAHMQDVWAI</sequence>
<organism evidence="3">
    <name type="scientific">Volvox carteri f. nagariensis</name>
    <dbReference type="NCBI Taxonomy" id="3068"/>
    <lineage>
        <taxon>Eukaryota</taxon>
        <taxon>Viridiplantae</taxon>
        <taxon>Chlorophyta</taxon>
        <taxon>core chlorophytes</taxon>
        <taxon>Chlorophyceae</taxon>
        <taxon>CS clade</taxon>
        <taxon>Chlamydomonadales</taxon>
        <taxon>Volvocaceae</taxon>
        <taxon>Volvox</taxon>
    </lineage>
</organism>
<feature type="region of interest" description="Disordered" evidence="1">
    <location>
        <begin position="472"/>
        <end position="551"/>
    </location>
</feature>
<feature type="region of interest" description="Disordered" evidence="1">
    <location>
        <begin position="1253"/>
        <end position="1272"/>
    </location>
</feature>
<feature type="region of interest" description="Disordered" evidence="1">
    <location>
        <begin position="612"/>
        <end position="634"/>
    </location>
</feature>
<feature type="compositionally biased region" description="Low complexity" evidence="1">
    <location>
        <begin position="930"/>
        <end position="945"/>
    </location>
</feature>
<dbReference type="InParanoid" id="D8TRN8"/>
<evidence type="ECO:0000313" key="3">
    <source>
        <dbReference type="Proteomes" id="UP000001058"/>
    </source>
</evidence>
<feature type="compositionally biased region" description="Low complexity" evidence="1">
    <location>
        <begin position="359"/>
        <end position="372"/>
    </location>
</feature>
<feature type="region of interest" description="Disordered" evidence="1">
    <location>
        <begin position="925"/>
        <end position="957"/>
    </location>
</feature>
<feature type="compositionally biased region" description="Low complexity" evidence="1">
    <location>
        <begin position="1121"/>
        <end position="1170"/>
    </location>
</feature>
<feature type="region of interest" description="Disordered" evidence="1">
    <location>
        <begin position="1055"/>
        <end position="1089"/>
    </location>
</feature>
<dbReference type="GeneID" id="9623794"/>
<name>D8TRN8_VOLCA</name>
<feature type="region of interest" description="Disordered" evidence="1">
    <location>
        <begin position="830"/>
        <end position="893"/>
    </location>
</feature>
<feature type="region of interest" description="Disordered" evidence="1">
    <location>
        <begin position="1113"/>
        <end position="1220"/>
    </location>
</feature>
<evidence type="ECO:0000313" key="2">
    <source>
        <dbReference type="EMBL" id="EFJ49928.1"/>
    </source>
</evidence>
<feature type="compositionally biased region" description="Low complexity" evidence="1">
    <location>
        <begin position="237"/>
        <end position="248"/>
    </location>
</feature>